<dbReference type="Pfam" id="PF00196">
    <property type="entry name" value="GerE"/>
    <property type="match status" value="1"/>
</dbReference>
<dbReference type="EMBL" id="BAAAUV010000050">
    <property type="protein sequence ID" value="GAA3242346.1"/>
    <property type="molecule type" value="Genomic_DNA"/>
</dbReference>
<dbReference type="SUPFAM" id="SSF48452">
    <property type="entry name" value="TPR-like"/>
    <property type="match status" value="2"/>
</dbReference>
<sequence length="828" mass="87889">MELLEREDELRALGARPHGVVLVAGEAGIGKTSLVREFCAGSGRPVLWGACDALRTPSPLGPLRDMARTAGGELARVLAAEGPRHALFSAFLDQVGAGEAVAVVEDPHWADEATLDLLMFAGRRMAGTGGLLLVTYRDDEVGPGHPLLAVLGALATDRAVRRLRLPPLSAAAVAALAGPSGPDATRLHGRTGGNPFFVTESLADPGQPVPATVRDAVLARAARLDAAGREALEAVAVFPGHALLAMVEAEPAAVDACAAAGVLVVEGARLRFRHELARLAVEEGIAPARRALLHARALAGLSEHGADPARLAYHAEEAGDGAAVLRYAPAAAEAAVAVSAHRQAADHLERALRFASPGAERAELLERYAEVCARLDRSDAAVEASGLALAHWRAVDERERAASLMAQRSQYLWFSGETSAAHESVRAALDLAGTLPPGPALATATTWSAFLLMLARAVPEAIETGAEAIALAERFGGPALLVRALNAVGTAEWFHDPVLAEEHLTRGLELARRHGRDADAGAVMLNLGSGAGEIRRYADAERWLLRTAAWCAERDLDGHRRYAGAWLARCLFERGEWDRAESLLAEEEVPESPPARIVTLTVLGRIRARRGEPGAAEALDEAWELAVRTGDLQRLWPAAAGRAELARLNGRPSGDLAAETYGLALRLRHGWAIGELGRLLDERPDPVPETAAPPYREAPAAEAWAWAEIGCPYEEATALAEDDDRLGEALRLFERLGARPAADLVLARMRALGRRRPRRSTLAHPRGLTARESDVLALLAEGLRNAEIAERLHISEKTAGHHVSAILAKLGAATRRDAARIALDGGLL</sequence>
<evidence type="ECO:0000313" key="4">
    <source>
        <dbReference type="EMBL" id="GAA3242346.1"/>
    </source>
</evidence>
<evidence type="ECO:0000313" key="5">
    <source>
        <dbReference type="Proteomes" id="UP001501237"/>
    </source>
</evidence>
<feature type="domain" description="HTH luxR-type" evidence="3">
    <location>
        <begin position="761"/>
        <end position="826"/>
    </location>
</feature>
<evidence type="ECO:0000256" key="2">
    <source>
        <dbReference type="ARBA" id="ARBA00022840"/>
    </source>
</evidence>
<dbReference type="Pfam" id="PF13191">
    <property type="entry name" value="AAA_16"/>
    <property type="match status" value="1"/>
</dbReference>
<dbReference type="SUPFAM" id="SSF52540">
    <property type="entry name" value="P-loop containing nucleoside triphosphate hydrolases"/>
    <property type="match status" value="1"/>
</dbReference>
<reference evidence="5" key="1">
    <citation type="journal article" date="2019" name="Int. J. Syst. Evol. Microbiol.">
        <title>The Global Catalogue of Microorganisms (GCM) 10K type strain sequencing project: providing services to taxonomists for standard genome sequencing and annotation.</title>
        <authorList>
            <consortium name="The Broad Institute Genomics Platform"/>
            <consortium name="The Broad Institute Genome Sequencing Center for Infectious Disease"/>
            <person name="Wu L."/>
            <person name="Ma J."/>
        </authorList>
    </citation>
    <scope>NUCLEOTIDE SEQUENCE [LARGE SCALE GENOMIC DNA]</scope>
    <source>
        <strain evidence="5">JCM 9377</strain>
    </source>
</reference>
<dbReference type="InterPro" id="IPR000792">
    <property type="entry name" value="Tscrpt_reg_LuxR_C"/>
</dbReference>
<dbReference type="RefSeq" id="WP_344839732.1">
    <property type="nucleotide sequence ID" value="NZ_BAAAUV010000050.1"/>
</dbReference>
<evidence type="ECO:0000259" key="3">
    <source>
        <dbReference type="PROSITE" id="PS50043"/>
    </source>
</evidence>
<dbReference type="InterPro" id="IPR011990">
    <property type="entry name" value="TPR-like_helical_dom_sf"/>
</dbReference>
<dbReference type="InterPro" id="IPR027417">
    <property type="entry name" value="P-loop_NTPase"/>
</dbReference>
<evidence type="ECO:0000256" key="1">
    <source>
        <dbReference type="ARBA" id="ARBA00022741"/>
    </source>
</evidence>
<dbReference type="PROSITE" id="PS50043">
    <property type="entry name" value="HTH_LUXR_2"/>
    <property type="match status" value="1"/>
</dbReference>
<keyword evidence="5" id="KW-1185">Reference proteome</keyword>
<dbReference type="SUPFAM" id="SSF46894">
    <property type="entry name" value="C-terminal effector domain of the bipartite response regulators"/>
    <property type="match status" value="1"/>
</dbReference>
<accession>A0ABP6QRG4</accession>
<proteinExistence type="predicted"/>
<dbReference type="InterPro" id="IPR036388">
    <property type="entry name" value="WH-like_DNA-bd_sf"/>
</dbReference>
<dbReference type="CDD" id="cd06170">
    <property type="entry name" value="LuxR_C_like"/>
    <property type="match status" value="1"/>
</dbReference>
<dbReference type="SMART" id="SM00421">
    <property type="entry name" value="HTH_LUXR"/>
    <property type="match status" value="1"/>
</dbReference>
<dbReference type="InterPro" id="IPR041664">
    <property type="entry name" value="AAA_16"/>
</dbReference>
<dbReference type="Gene3D" id="1.10.10.10">
    <property type="entry name" value="Winged helix-like DNA-binding domain superfamily/Winged helix DNA-binding domain"/>
    <property type="match status" value="1"/>
</dbReference>
<dbReference type="Gene3D" id="1.25.40.10">
    <property type="entry name" value="Tetratricopeptide repeat domain"/>
    <property type="match status" value="1"/>
</dbReference>
<dbReference type="InterPro" id="IPR016032">
    <property type="entry name" value="Sig_transdc_resp-reg_C-effctor"/>
</dbReference>
<name>A0ABP6QRG4_9ACTN</name>
<keyword evidence="2" id="KW-0067">ATP-binding</keyword>
<dbReference type="PRINTS" id="PR00038">
    <property type="entry name" value="HTHLUXR"/>
</dbReference>
<dbReference type="PANTHER" id="PTHR16305">
    <property type="entry name" value="TESTICULAR SOLUBLE ADENYLYL CYCLASE"/>
    <property type="match status" value="1"/>
</dbReference>
<dbReference type="Proteomes" id="UP001501237">
    <property type="component" value="Unassembled WGS sequence"/>
</dbReference>
<organism evidence="4 5">
    <name type="scientific">Actinocorallia longicatena</name>
    <dbReference type="NCBI Taxonomy" id="111803"/>
    <lineage>
        <taxon>Bacteria</taxon>
        <taxon>Bacillati</taxon>
        <taxon>Actinomycetota</taxon>
        <taxon>Actinomycetes</taxon>
        <taxon>Streptosporangiales</taxon>
        <taxon>Thermomonosporaceae</taxon>
        <taxon>Actinocorallia</taxon>
    </lineage>
</organism>
<comment type="caution">
    <text evidence="4">The sequence shown here is derived from an EMBL/GenBank/DDBJ whole genome shotgun (WGS) entry which is preliminary data.</text>
</comment>
<gene>
    <name evidence="4" type="ORF">GCM10010468_80000</name>
</gene>
<dbReference type="PANTHER" id="PTHR16305:SF35">
    <property type="entry name" value="TRANSCRIPTIONAL ACTIVATOR DOMAIN"/>
    <property type="match status" value="1"/>
</dbReference>
<protein>
    <submittedName>
        <fullName evidence="4">AAA family ATPase</fullName>
    </submittedName>
</protein>
<keyword evidence="1" id="KW-0547">Nucleotide-binding</keyword>